<evidence type="ECO:0000313" key="3">
    <source>
        <dbReference type="Proteomes" id="UP000011864"/>
    </source>
</evidence>
<sequence>MKNLKFTVIAAAVLAASSVSQVALAEGSVSANIGYVSQYHFRGIQQTSGGSASAGLDYENDGFYVGTWVADVADGLEVDLYGGYGIELDSGLSLGLGVTTYQYTGDFDSAYNEVNLSAGYGLISLGYSQGKWDGIVGDEAATEGDYSIFTVTFESNGFSGTFGTYGQDSEGEYIEVGYGTEIGGFDVGVGVIFSGSDLDDDEAVYFSLSKSFDL</sequence>
<name>K7AW20_9ALTE</name>
<evidence type="ECO:0008006" key="4">
    <source>
        <dbReference type="Google" id="ProtNLM"/>
    </source>
</evidence>
<dbReference type="STRING" id="1129794.C427_5045"/>
<dbReference type="HOGENOM" id="CLU_1174995_0_0_6"/>
<reference evidence="2 3" key="1">
    <citation type="journal article" date="2013" name="Genome Announc.">
        <title>Complete Genome Sequence of Glaciecola psychrophila Strain 170T.</title>
        <authorList>
            <person name="Yin J."/>
            <person name="Chen J."/>
            <person name="Liu G."/>
            <person name="Yu Y."/>
            <person name="Song L."/>
            <person name="Wang X."/>
            <person name="Qu X."/>
        </authorList>
    </citation>
    <scope>NUCLEOTIDE SEQUENCE [LARGE SCALE GENOMIC DNA]</scope>
    <source>
        <strain evidence="2 3">170</strain>
    </source>
</reference>
<dbReference type="EMBL" id="CP003837">
    <property type="protein sequence ID" value="AGH47144.1"/>
    <property type="molecule type" value="Genomic_DNA"/>
</dbReference>
<dbReference type="AlphaFoldDB" id="K7AW20"/>
<accession>K7AW20</accession>
<proteinExistence type="predicted"/>
<dbReference type="InterPro" id="IPR010239">
    <property type="entry name" value="CHP02001"/>
</dbReference>
<dbReference type="Pfam" id="PF09694">
    <property type="entry name" value="Gcw_chp"/>
    <property type="match status" value="1"/>
</dbReference>
<dbReference type="PATRIC" id="fig|1129794.4.peg.5031"/>
<evidence type="ECO:0000313" key="2">
    <source>
        <dbReference type="EMBL" id="AGH47144.1"/>
    </source>
</evidence>
<feature type="signal peptide" evidence="1">
    <location>
        <begin position="1"/>
        <end position="25"/>
    </location>
</feature>
<dbReference type="OrthoDB" id="9793561at2"/>
<dbReference type="Proteomes" id="UP000011864">
    <property type="component" value="Chromosome"/>
</dbReference>
<protein>
    <recommendedName>
        <fullName evidence="4">Porin domain-containing protein</fullName>
    </recommendedName>
</protein>
<dbReference type="RefSeq" id="WP_007641355.1">
    <property type="nucleotide sequence ID" value="NC_020514.1"/>
</dbReference>
<feature type="chain" id="PRO_5003899279" description="Porin domain-containing protein" evidence="1">
    <location>
        <begin position="26"/>
        <end position="214"/>
    </location>
</feature>
<dbReference type="NCBIfam" id="TIGR02001">
    <property type="entry name" value="gcw_chp"/>
    <property type="match status" value="1"/>
</dbReference>
<dbReference type="KEGG" id="gps:C427_5045"/>
<gene>
    <name evidence="2" type="ORF">C427_5045</name>
</gene>
<evidence type="ECO:0000256" key="1">
    <source>
        <dbReference type="SAM" id="SignalP"/>
    </source>
</evidence>
<keyword evidence="1" id="KW-0732">Signal</keyword>
<organism evidence="2 3">
    <name type="scientific">Paraglaciecola psychrophila 170</name>
    <dbReference type="NCBI Taxonomy" id="1129794"/>
    <lineage>
        <taxon>Bacteria</taxon>
        <taxon>Pseudomonadati</taxon>
        <taxon>Pseudomonadota</taxon>
        <taxon>Gammaproteobacteria</taxon>
        <taxon>Alteromonadales</taxon>
        <taxon>Alteromonadaceae</taxon>
        <taxon>Paraglaciecola</taxon>
    </lineage>
</organism>
<keyword evidence="3" id="KW-1185">Reference proteome</keyword>
<dbReference type="eggNOG" id="ENOG5032F3J">
    <property type="taxonomic scope" value="Bacteria"/>
</dbReference>